<sequence length="490" mass="55833">MLSRILKHIPGFRTGKRWKMFIAVIGYIIMISGIFTPTGVTVGDRILGIIEYLILFIIPFLLITNVANIRNKLPLFKKRKVLYNILGYCVTVILLSSAIGGLSKFESPQYKELQKQQAMKEKAVKEAERERLNNMKSLDEATVKKLIKDYEKANVKAVNGKDFKKVEKYILTESNFYNSKKENIEKKSQNIKKINLLGYELAEIKELNKNEYSAKVNEKINIYYTDGKEETREYNNIYTVKGINEKVGISDLSKSQLVKSEIKVSKFSEMKDAVSKDIVQIKEKGEEMAAAQIAALNERDKKIEEGKIEVPTQSEENASNNKGSILSKFTSIFNKKKDKQEKDKESKVIWNKLSVDADVNLNTPIAIRKLQKISPDYIFDHSQNIMVKEVHKSPTKYIGTDLRISGTVINIEELSASNPYSILNGQKNVGRIYILSDEGYLIDLFMTGDFTHINKDDYIEVCGYFTGYSSVTQIFYGERRGLTVVGNVAY</sequence>
<evidence type="ECO:0000313" key="3">
    <source>
        <dbReference type="EMBL" id="MCY6371025.1"/>
    </source>
</evidence>
<feature type="domain" description="TcaA protein NTF2-like" evidence="2">
    <location>
        <begin position="141"/>
        <end position="252"/>
    </location>
</feature>
<feature type="transmembrane region" description="Helical" evidence="1">
    <location>
        <begin position="46"/>
        <end position="69"/>
    </location>
</feature>
<keyword evidence="1" id="KW-0472">Membrane</keyword>
<dbReference type="RefSeq" id="WP_268049864.1">
    <property type="nucleotide sequence ID" value="NZ_JAPQES010000003.1"/>
</dbReference>
<feature type="transmembrane region" description="Helical" evidence="1">
    <location>
        <begin position="21"/>
        <end position="40"/>
    </location>
</feature>
<comment type="caution">
    <text evidence="3">The sequence shown here is derived from an EMBL/GenBank/DDBJ whole genome shotgun (WGS) entry which is preliminary data.</text>
</comment>
<name>A0ABT4CPQ3_9CLOT</name>
<dbReference type="InterPro" id="IPR054528">
    <property type="entry name" value="TcaA_5th"/>
</dbReference>
<gene>
    <name evidence="3" type="ORF">OXH55_10310</name>
</gene>
<evidence type="ECO:0000259" key="2">
    <source>
        <dbReference type="Pfam" id="PF22819"/>
    </source>
</evidence>
<keyword evidence="4" id="KW-1185">Reference proteome</keyword>
<dbReference type="Pfam" id="PF22819">
    <property type="entry name" value="TcaA_5th"/>
    <property type="match status" value="1"/>
</dbReference>
<evidence type="ECO:0000256" key="1">
    <source>
        <dbReference type="SAM" id="Phobius"/>
    </source>
</evidence>
<reference evidence="3" key="1">
    <citation type="submission" date="2022-12" db="EMBL/GenBank/DDBJ databases">
        <authorList>
            <person name="Wang J."/>
        </authorList>
    </citation>
    <scope>NUCLEOTIDE SEQUENCE</scope>
    <source>
        <strain evidence="3">HY-42-06</strain>
    </source>
</reference>
<dbReference type="Proteomes" id="UP001079657">
    <property type="component" value="Unassembled WGS sequence"/>
</dbReference>
<protein>
    <recommendedName>
        <fullName evidence="2">TcaA protein NTF2-like domain-containing protein</fullName>
    </recommendedName>
</protein>
<organism evidence="3 4">
    <name type="scientific">Clostridium ganghwense</name>
    <dbReference type="NCBI Taxonomy" id="312089"/>
    <lineage>
        <taxon>Bacteria</taxon>
        <taxon>Bacillati</taxon>
        <taxon>Bacillota</taxon>
        <taxon>Clostridia</taxon>
        <taxon>Eubacteriales</taxon>
        <taxon>Clostridiaceae</taxon>
        <taxon>Clostridium</taxon>
    </lineage>
</organism>
<proteinExistence type="predicted"/>
<keyword evidence="1" id="KW-1133">Transmembrane helix</keyword>
<evidence type="ECO:0000313" key="4">
    <source>
        <dbReference type="Proteomes" id="UP001079657"/>
    </source>
</evidence>
<dbReference type="EMBL" id="JAPQES010000003">
    <property type="protein sequence ID" value="MCY6371025.1"/>
    <property type="molecule type" value="Genomic_DNA"/>
</dbReference>
<feature type="transmembrane region" description="Helical" evidence="1">
    <location>
        <begin position="81"/>
        <end position="102"/>
    </location>
</feature>
<keyword evidence="1" id="KW-0812">Transmembrane</keyword>
<accession>A0ABT4CPQ3</accession>